<evidence type="ECO:0000256" key="5">
    <source>
        <dbReference type="ARBA" id="ARBA00023136"/>
    </source>
</evidence>
<evidence type="ECO:0000256" key="3">
    <source>
        <dbReference type="ARBA" id="ARBA00022692"/>
    </source>
</evidence>
<dbReference type="NCBIfam" id="TIGR01972">
    <property type="entry name" value="NDH_I_M"/>
    <property type="match status" value="1"/>
</dbReference>
<dbReference type="AlphaFoldDB" id="A0A364Y213"/>
<dbReference type="RefSeq" id="WP_112747655.1">
    <property type="nucleotide sequence ID" value="NZ_QMFY01000007.1"/>
</dbReference>
<feature type="transmembrane region" description="Helical" evidence="7">
    <location>
        <begin position="450"/>
        <end position="468"/>
    </location>
</feature>
<protein>
    <submittedName>
        <fullName evidence="9">NADH-quinone oxidoreductase subunit M</fullName>
    </submittedName>
</protein>
<dbReference type="PANTHER" id="PTHR43507:SF1">
    <property type="entry name" value="NADH-UBIQUINONE OXIDOREDUCTASE CHAIN 4"/>
    <property type="match status" value="1"/>
</dbReference>
<dbReference type="InterPro" id="IPR001750">
    <property type="entry name" value="ND/Mrp_TM"/>
</dbReference>
<evidence type="ECO:0000256" key="4">
    <source>
        <dbReference type="ARBA" id="ARBA00022989"/>
    </source>
</evidence>
<comment type="caution">
    <text evidence="9">The sequence shown here is derived from an EMBL/GenBank/DDBJ whole genome shotgun (WGS) entry which is preliminary data.</text>
</comment>
<feature type="transmembrane region" description="Helical" evidence="7">
    <location>
        <begin position="211"/>
        <end position="233"/>
    </location>
</feature>
<feature type="transmembrane region" description="Helical" evidence="7">
    <location>
        <begin position="271"/>
        <end position="291"/>
    </location>
</feature>
<feature type="transmembrane region" description="Helical" evidence="7">
    <location>
        <begin position="132"/>
        <end position="151"/>
    </location>
</feature>
<evidence type="ECO:0000313" key="9">
    <source>
        <dbReference type="EMBL" id="RAW00313.1"/>
    </source>
</evidence>
<dbReference type="GO" id="GO:0048039">
    <property type="term" value="F:ubiquinone binding"/>
    <property type="evidence" value="ECO:0007669"/>
    <property type="project" value="TreeGrafter"/>
</dbReference>
<comment type="similarity">
    <text evidence="2">Belongs to the complex I subunit 4 family.</text>
</comment>
<feature type="transmembrane region" description="Helical" evidence="7">
    <location>
        <begin position="107"/>
        <end position="126"/>
    </location>
</feature>
<feature type="transmembrane region" description="Helical" evidence="7">
    <location>
        <begin position="27"/>
        <end position="45"/>
    </location>
</feature>
<dbReference type="Proteomes" id="UP000251889">
    <property type="component" value="Unassembled WGS sequence"/>
</dbReference>
<sequence>MILMILILVLLFGGIAAGFSGRMNTMLPRWISVGAIAINLFISLWMAAQPNTNSSPWLLQLKLNWIPSFGISFHLALDGISLLMIILTFFLGIIAVAISWNEIHFRVGFFHFNLLWVLAGITGVFLTMDLFLFYFFWEVMLIPMYFLIGIWGHENRQYAAYKFFIFTQASGLLMLMSIIALYFVHGQATDQYTFNYFDLLGTSMNKQTAQWIMLGFLAAFVVKLPVIPFHTWLPDAHTEAPTAGSLILAGLLLKTGAYGLIRFILPLFPEQSAAIAPVAMALGVTGIVYGAVQAYGQTDLKRLIAYSSVSHMGFVMLGVFALTEIALQGVVMQMITHGISTGALFIIAGLLYERIRTRDVTQMGGFWKSIPVASVITLIFAMASLGLPGLGNFVAEFLTLIGSWSANKTMTLIATIGIVFATAYSLRIMQKVFLGKSRLEHHQSLADLTARERLILLPLVIVIILLGVHPQPAIDLAKDGLQKTLNREFQAPKEPKIINPNYQTLTVPATEKGVHHE</sequence>
<feature type="transmembrane region" description="Helical" evidence="7">
    <location>
        <begin position="82"/>
        <end position="100"/>
    </location>
</feature>
<dbReference type="PRINTS" id="PR01437">
    <property type="entry name" value="NUOXDRDTASE4"/>
</dbReference>
<name>A0A364Y213_9BACT</name>
<dbReference type="InterPro" id="IPR003918">
    <property type="entry name" value="NADH_UbQ_OxRdtase"/>
</dbReference>
<evidence type="ECO:0000313" key="10">
    <source>
        <dbReference type="Proteomes" id="UP000251889"/>
    </source>
</evidence>
<evidence type="ECO:0000256" key="7">
    <source>
        <dbReference type="SAM" id="Phobius"/>
    </source>
</evidence>
<dbReference type="Pfam" id="PF00361">
    <property type="entry name" value="Proton_antipo_M"/>
    <property type="match status" value="1"/>
</dbReference>
<gene>
    <name evidence="9" type="ORF">DQQ10_14765</name>
</gene>
<accession>A0A364Y213</accession>
<proteinExistence type="inferred from homology"/>
<keyword evidence="5 7" id="KW-0472">Membrane</keyword>
<dbReference type="GO" id="GO:0012505">
    <property type="term" value="C:endomembrane system"/>
    <property type="evidence" value="ECO:0007669"/>
    <property type="project" value="UniProtKB-SubCell"/>
</dbReference>
<dbReference type="GO" id="GO:0016020">
    <property type="term" value="C:membrane"/>
    <property type="evidence" value="ECO:0007669"/>
    <property type="project" value="UniProtKB-SubCell"/>
</dbReference>
<evidence type="ECO:0000256" key="6">
    <source>
        <dbReference type="RuleBase" id="RU000320"/>
    </source>
</evidence>
<feature type="transmembrane region" description="Helical" evidence="7">
    <location>
        <begin position="303"/>
        <end position="322"/>
    </location>
</feature>
<dbReference type="GO" id="GO:0008137">
    <property type="term" value="F:NADH dehydrogenase (ubiquinone) activity"/>
    <property type="evidence" value="ECO:0007669"/>
    <property type="project" value="InterPro"/>
</dbReference>
<feature type="transmembrane region" description="Helical" evidence="7">
    <location>
        <begin position="245"/>
        <end position="265"/>
    </location>
</feature>
<evidence type="ECO:0000256" key="2">
    <source>
        <dbReference type="ARBA" id="ARBA00009025"/>
    </source>
</evidence>
<dbReference type="GO" id="GO:0042773">
    <property type="term" value="P:ATP synthesis coupled electron transport"/>
    <property type="evidence" value="ECO:0007669"/>
    <property type="project" value="InterPro"/>
</dbReference>
<keyword evidence="4 7" id="KW-1133">Transmembrane helix</keyword>
<evidence type="ECO:0000256" key="1">
    <source>
        <dbReference type="ARBA" id="ARBA00004127"/>
    </source>
</evidence>
<feature type="transmembrane region" description="Helical" evidence="7">
    <location>
        <begin position="334"/>
        <end position="352"/>
    </location>
</feature>
<keyword evidence="10" id="KW-1185">Reference proteome</keyword>
<dbReference type="GO" id="GO:0003954">
    <property type="term" value="F:NADH dehydrogenase activity"/>
    <property type="evidence" value="ECO:0007669"/>
    <property type="project" value="TreeGrafter"/>
</dbReference>
<dbReference type="GO" id="GO:0015990">
    <property type="term" value="P:electron transport coupled proton transport"/>
    <property type="evidence" value="ECO:0007669"/>
    <property type="project" value="TreeGrafter"/>
</dbReference>
<dbReference type="InterPro" id="IPR010227">
    <property type="entry name" value="NADH_Q_OxRdtase_chainM/4"/>
</dbReference>
<comment type="subcellular location">
    <subcellularLocation>
        <location evidence="1">Endomembrane system</location>
        <topology evidence="1">Multi-pass membrane protein</topology>
    </subcellularLocation>
    <subcellularLocation>
        <location evidence="6">Membrane</location>
        <topology evidence="6">Multi-pass membrane protein</topology>
    </subcellularLocation>
</comment>
<feature type="transmembrane region" description="Helical" evidence="7">
    <location>
        <begin position="372"/>
        <end position="390"/>
    </location>
</feature>
<dbReference type="EMBL" id="QMFY01000007">
    <property type="protein sequence ID" value="RAW00313.1"/>
    <property type="molecule type" value="Genomic_DNA"/>
</dbReference>
<dbReference type="PANTHER" id="PTHR43507">
    <property type="entry name" value="NADH-UBIQUINONE OXIDOREDUCTASE CHAIN 4"/>
    <property type="match status" value="1"/>
</dbReference>
<feature type="transmembrane region" description="Helical" evidence="7">
    <location>
        <begin position="163"/>
        <end position="184"/>
    </location>
</feature>
<keyword evidence="3 6" id="KW-0812">Transmembrane</keyword>
<organism evidence="9 10">
    <name type="scientific">Pseudochryseolinea flava</name>
    <dbReference type="NCBI Taxonomy" id="2059302"/>
    <lineage>
        <taxon>Bacteria</taxon>
        <taxon>Pseudomonadati</taxon>
        <taxon>Bacteroidota</taxon>
        <taxon>Cytophagia</taxon>
        <taxon>Cytophagales</taxon>
        <taxon>Fulvivirgaceae</taxon>
        <taxon>Pseudochryseolinea</taxon>
    </lineage>
</organism>
<feature type="domain" description="NADH:quinone oxidoreductase/Mrp antiporter transmembrane" evidence="8">
    <location>
        <begin position="128"/>
        <end position="420"/>
    </location>
</feature>
<evidence type="ECO:0000259" key="8">
    <source>
        <dbReference type="Pfam" id="PF00361"/>
    </source>
</evidence>
<reference evidence="9 10" key="1">
    <citation type="submission" date="2018-06" db="EMBL/GenBank/DDBJ databases">
        <title>Chryseolinea flavus sp. nov., a member of the phylum Bacteroidetes isolated from soil.</title>
        <authorList>
            <person name="Li Y."/>
            <person name="Wang J."/>
        </authorList>
    </citation>
    <scope>NUCLEOTIDE SEQUENCE [LARGE SCALE GENOMIC DNA]</scope>
    <source>
        <strain evidence="9 10">SDU1-6</strain>
    </source>
</reference>
<dbReference type="OrthoDB" id="9811718at2"/>
<feature type="transmembrane region" description="Helical" evidence="7">
    <location>
        <begin position="410"/>
        <end position="429"/>
    </location>
</feature>